<name>A0AAW0JXL8_QUESU</name>
<sequence length="305" mass="34431">MASKERLFNPTLLLIIIMSPLWGSSAALDTLKQGDVLNSSQYLVSAKQRFTFGFFSPTLYGDKKKSYLGIWYTNYTENIVWIANRNRPLSDDSRAFLTLAHLGKLMINSSGFGGDPFLSSSKNVSLFEYIQPTKGQDYIINTDAEGQYFTYSLDTEFDSLDQERSAWQLQYWGPIMDRSISIIKMNFCYGYGMDDEGCETWNQPECRLMGRQTFEQKSGVFTRMGPDGLPQLAAGVFDNRSTIGPADCRDLCWNNCDCLGYSGQEGIGSGCQYWEGNVTFNPDDGRSRSRILKYVLTKEDPSNKG</sequence>
<dbReference type="EMBL" id="PKMF04000438">
    <property type="protein sequence ID" value="KAK7831707.1"/>
    <property type="molecule type" value="Genomic_DNA"/>
</dbReference>
<evidence type="ECO:0000256" key="4">
    <source>
        <dbReference type="SAM" id="SignalP"/>
    </source>
</evidence>
<evidence type="ECO:0000313" key="6">
    <source>
        <dbReference type="EMBL" id="KAK7831707.1"/>
    </source>
</evidence>
<reference evidence="6 7" key="1">
    <citation type="journal article" date="2018" name="Sci. Data">
        <title>The draft genome sequence of cork oak.</title>
        <authorList>
            <person name="Ramos A.M."/>
            <person name="Usie A."/>
            <person name="Barbosa P."/>
            <person name="Barros P.M."/>
            <person name="Capote T."/>
            <person name="Chaves I."/>
            <person name="Simoes F."/>
            <person name="Abreu I."/>
            <person name="Carrasquinho I."/>
            <person name="Faro C."/>
            <person name="Guimaraes J.B."/>
            <person name="Mendonca D."/>
            <person name="Nobrega F."/>
            <person name="Rodrigues L."/>
            <person name="Saibo N.J.M."/>
            <person name="Varela M.C."/>
            <person name="Egas C."/>
            <person name="Matos J."/>
            <person name="Miguel C.M."/>
            <person name="Oliveira M.M."/>
            <person name="Ricardo C.P."/>
            <person name="Goncalves S."/>
        </authorList>
    </citation>
    <scope>NUCLEOTIDE SEQUENCE [LARGE SCALE GENOMIC DNA]</scope>
    <source>
        <strain evidence="7">cv. HL8</strain>
    </source>
</reference>
<proteinExistence type="predicted"/>
<keyword evidence="7" id="KW-1185">Reference proteome</keyword>
<dbReference type="InterPro" id="IPR003609">
    <property type="entry name" value="Pan_app"/>
</dbReference>
<feature type="chain" id="PRO_5043474671" evidence="4">
    <location>
        <begin position="28"/>
        <end position="305"/>
    </location>
</feature>
<evidence type="ECO:0000256" key="2">
    <source>
        <dbReference type="ARBA" id="ARBA00023157"/>
    </source>
</evidence>
<dbReference type="InterPro" id="IPR036426">
    <property type="entry name" value="Bulb-type_lectin_dom_sf"/>
</dbReference>
<dbReference type="PROSITE" id="PS50927">
    <property type="entry name" value="BULB_LECTIN"/>
    <property type="match status" value="1"/>
</dbReference>
<dbReference type="PANTHER" id="PTHR32444:SF247">
    <property type="entry name" value="OS01G0958200 PROTEIN"/>
    <property type="match status" value="1"/>
</dbReference>
<keyword evidence="3" id="KW-0325">Glycoprotein</keyword>
<protein>
    <submittedName>
        <fullName evidence="6">G-type lectin s-receptor-like serine/threonine-protein kinase</fullName>
    </submittedName>
</protein>
<dbReference type="InterPro" id="IPR001480">
    <property type="entry name" value="Bulb-type_lectin_dom"/>
</dbReference>
<dbReference type="GO" id="GO:0016301">
    <property type="term" value="F:kinase activity"/>
    <property type="evidence" value="ECO:0007669"/>
    <property type="project" value="UniProtKB-KW"/>
</dbReference>
<dbReference type="Pfam" id="PF08276">
    <property type="entry name" value="PAN_2"/>
    <property type="match status" value="1"/>
</dbReference>
<feature type="signal peptide" evidence="4">
    <location>
        <begin position="1"/>
        <end position="27"/>
    </location>
</feature>
<gene>
    <name evidence="6" type="ORF">CFP56_027103</name>
</gene>
<dbReference type="Proteomes" id="UP000237347">
    <property type="component" value="Unassembled WGS sequence"/>
</dbReference>
<organism evidence="6 7">
    <name type="scientific">Quercus suber</name>
    <name type="common">Cork oak</name>
    <dbReference type="NCBI Taxonomy" id="58331"/>
    <lineage>
        <taxon>Eukaryota</taxon>
        <taxon>Viridiplantae</taxon>
        <taxon>Streptophyta</taxon>
        <taxon>Embryophyta</taxon>
        <taxon>Tracheophyta</taxon>
        <taxon>Spermatophyta</taxon>
        <taxon>Magnoliopsida</taxon>
        <taxon>eudicotyledons</taxon>
        <taxon>Gunneridae</taxon>
        <taxon>Pentapetalae</taxon>
        <taxon>rosids</taxon>
        <taxon>fabids</taxon>
        <taxon>Fagales</taxon>
        <taxon>Fagaceae</taxon>
        <taxon>Quercus</taxon>
    </lineage>
</organism>
<dbReference type="Gene3D" id="2.90.10.10">
    <property type="entry name" value="Bulb-type lectin domain"/>
    <property type="match status" value="1"/>
</dbReference>
<dbReference type="PANTHER" id="PTHR32444">
    <property type="entry name" value="BULB-TYPE LECTIN DOMAIN-CONTAINING PROTEIN"/>
    <property type="match status" value="1"/>
</dbReference>
<evidence type="ECO:0000256" key="1">
    <source>
        <dbReference type="ARBA" id="ARBA00022729"/>
    </source>
</evidence>
<feature type="domain" description="Bulb-type lectin" evidence="5">
    <location>
        <begin position="28"/>
        <end position="163"/>
    </location>
</feature>
<comment type="caution">
    <text evidence="6">The sequence shown here is derived from an EMBL/GenBank/DDBJ whole genome shotgun (WGS) entry which is preliminary data.</text>
</comment>
<dbReference type="SMART" id="SM00108">
    <property type="entry name" value="B_lectin"/>
    <property type="match status" value="1"/>
</dbReference>
<evidence type="ECO:0000256" key="3">
    <source>
        <dbReference type="ARBA" id="ARBA00023180"/>
    </source>
</evidence>
<evidence type="ECO:0000259" key="5">
    <source>
        <dbReference type="PROSITE" id="PS50927"/>
    </source>
</evidence>
<evidence type="ECO:0000313" key="7">
    <source>
        <dbReference type="Proteomes" id="UP000237347"/>
    </source>
</evidence>
<dbReference type="AlphaFoldDB" id="A0AAW0JXL8"/>
<keyword evidence="1 4" id="KW-0732">Signal</keyword>
<keyword evidence="2" id="KW-1015">Disulfide bond</keyword>
<accession>A0AAW0JXL8</accession>